<evidence type="ECO:0000256" key="2">
    <source>
        <dbReference type="ARBA" id="ARBA00022475"/>
    </source>
</evidence>
<dbReference type="PANTHER" id="PTHR42920:SF5">
    <property type="entry name" value="EAMA DOMAIN-CONTAINING PROTEIN"/>
    <property type="match status" value="1"/>
</dbReference>
<feature type="transmembrane region" description="Helical" evidence="6">
    <location>
        <begin position="98"/>
        <end position="118"/>
    </location>
</feature>
<gene>
    <name evidence="8" type="ORF">UFOPK1419_00315</name>
</gene>
<dbReference type="GO" id="GO:0005886">
    <property type="term" value="C:plasma membrane"/>
    <property type="evidence" value="ECO:0007669"/>
    <property type="project" value="UniProtKB-SubCell"/>
</dbReference>
<dbReference type="PANTHER" id="PTHR42920">
    <property type="entry name" value="OS03G0707200 PROTEIN-RELATED"/>
    <property type="match status" value="1"/>
</dbReference>
<feature type="transmembrane region" description="Helical" evidence="6">
    <location>
        <begin position="178"/>
        <end position="201"/>
    </location>
</feature>
<feature type="domain" description="EamA" evidence="7">
    <location>
        <begin position="150"/>
        <end position="282"/>
    </location>
</feature>
<evidence type="ECO:0000256" key="3">
    <source>
        <dbReference type="ARBA" id="ARBA00022692"/>
    </source>
</evidence>
<organism evidence="8">
    <name type="scientific">freshwater metagenome</name>
    <dbReference type="NCBI Taxonomy" id="449393"/>
    <lineage>
        <taxon>unclassified sequences</taxon>
        <taxon>metagenomes</taxon>
        <taxon>ecological metagenomes</taxon>
    </lineage>
</organism>
<evidence type="ECO:0000313" key="8">
    <source>
        <dbReference type="EMBL" id="CAB4535500.1"/>
    </source>
</evidence>
<evidence type="ECO:0000256" key="1">
    <source>
        <dbReference type="ARBA" id="ARBA00004651"/>
    </source>
</evidence>
<feature type="transmembrane region" description="Helical" evidence="6">
    <location>
        <begin position="38"/>
        <end position="57"/>
    </location>
</feature>
<dbReference type="InterPro" id="IPR037185">
    <property type="entry name" value="EmrE-like"/>
</dbReference>
<dbReference type="InterPro" id="IPR000620">
    <property type="entry name" value="EamA_dom"/>
</dbReference>
<keyword evidence="5 6" id="KW-0472">Membrane</keyword>
<sequence length="286" mass="30397">MNARHQLQLRLAPWALLAVSASWGAAFVLMKPAIERQAVNSFLATRFFLAVLAMVLIRPSVLKKLNRDLILKGSLAGLFLGSGYIFQTLGLARTGAAITGFVTGLYVVLTPLIAAVVLKERIKGFTWFCVGLATVGLALLSLRGWSVGVGELLVFISAILFAAHIVSLSKWSFGLDTYALTIVQLAVCGILTGAIALGQGYEKPTDAGVWGVVIFTAIICTAVAFIVQTWSQAHMSSTKVAVILTMEVVFAALFAVAFGGESLTLQVSIGGIMVVIAMYLIVMKEA</sequence>
<dbReference type="EMBL" id="CAEZSK010000025">
    <property type="protein sequence ID" value="CAB4535500.1"/>
    <property type="molecule type" value="Genomic_DNA"/>
</dbReference>
<feature type="transmembrane region" description="Helical" evidence="6">
    <location>
        <begin position="240"/>
        <end position="259"/>
    </location>
</feature>
<feature type="domain" description="EamA" evidence="7">
    <location>
        <begin position="15"/>
        <end position="141"/>
    </location>
</feature>
<feature type="transmembrane region" description="Helical" evidence="6">
    <location>
        <begin position="125"/>
        <end position="142"/>
    </location>
</feature>
<dbReference type="SUPFAM" id="SSF103481">
    <property type="entry name" value="Multidrug resistance efflux transporter EmrE"/>
    <property type="match status" value="2"/>
</dbReference>
<evidence type="ECO:0000256" key="6">
    <source>
        <dbReference type="SAM" id="Phobius"/>
    </source>
</evidence>
<feature type="transmembrane region" description="Helical" evidence="6">
    <location>
        <begin position="148"/>
        <end position="166"/>
    </location>
</feature>
<feature type="transmembrane region" description="Helical" evidence="6">
    <location>
        <begin position="207"/>
        <end position="228"/>
    </location>
</feature>
<keyword evidence="4 6" id="KW-1133">Transmembrane helix</keyword>
<dbReference type="InterPro" id="IPR051258">
    <property type="entry name" value="Diverse_Substrate_Transporter"/>
</dbReference>
<evidence type="ECO:0000256" key="5">
    <source>
        <dbReference type="ARBA" id="ARBA00023136"/>
    </source>
</evidence>
<feature type="transmembrane region" description="Helical" evidence="6">
    <location>
        <begin position="69"/>
        <end position="86"/>
    </location>
</feature>
<keyword evidence="3 6" id="KW-0812">Transmembrane</keyword>
<feature type="transmembrane region" description="Helical" evidence="6">
    <location>
        <begin position="12"/>
        <end position="32"/>
    </location>
</feature>
<dbReference type="Pfam" id="PF00892">
    <property type="entry name" value="EamA"/>
    <property type="match status" value="2"/>
</dbReference>
<comment type="subcellular location">
    <subcellularLocation>
        <location evidence="1">Cell membrane</location>
        <topology evidence="1">Multi-pass membrane protein</topology>
    </subcellularLocation>
</comment>
<protein>
    <submittedName>
        <fullName evidence="8">Unannotated protein</fullName>
    </submittedName>
</protein>
<feature type="transmembrane region" description="Helical" evidence="6">
    <location>
        <begin position="265"/>
        <end position="282"/>
    </location>
</feature>
<name>A0A6J6B8U0_9ZZZZ</name>
<proteinExistence type="predicted"/>
<reference evidence="8" key="1">
    <citation type="submission" date="2020-05" db="EMBL/GenBank/DDBJ databases">
        <authorList>
            <person name="Chiriac C."/>
            <person name="Salcher M."/>
            <person name="Ghai R."/>
            <person name="Kavagutti S V."/>
        </authorList>
    </citation>
    <scope>NUCLEOTIDE SEQUENCE</scope>
</reference>
<dbReference type="AlphaFoldDB" id="A0A6J6B8U0"/>
<evidence type="ECO:0000256" key="4">
    <source>
        <dbReference type="ARBA" id="ARBA00022989"/>
    </source>
</evidence>
<evidence type="ECO:0000259" key="7">
    <source>
        <dbReference type="Pfam" id="PF00892"/>
    </source>
</evidence>
<keyword evidence="2" id="KW-1003">Cell membrane</keyword>
<accession>A0A6J6B8U0</accession>